<comment type="caution">
    <text evidence="2">The sequence shown here is derived from an EMBL/GenBank/DDBJ whole genome shotgun (WGS) entry which is preliminary data.</text>
</comment>
<accession>A0A0L6U894</accession>
<dbReference type="EMBL" id="LAVV01014699">
    <property type="protein sequence ID" value="KNZ44517.1"/>
    <property type="molecule type" value="Genomic_DNA"/>
</dbReference>
<protein>
    <submittedName>
        <fullName evidence="2">Putative signal peptide protein</fullName>
    </submittedName>
</protein>
<keyword evidence="3" id="KW-1185">Reference proteome</keyword>
<dbReference type="AlphaFoldDB" id="A0A0L6U894"/>
<keyword evidence="1" id="KW-0732">Signal</keyword>
<evidence type="ECO:0000313" key="2">
    <source>
        <dbReference type="EMBL" id="KNZ44517.1"/>
    </source>
</evidence>
<feature type="chain" id="PRO_5005567311" evidence="1">
    <location>
        <begin position="24"/>
        <end position="59"/>
    </location>
</feature>
<dbReference type="Proteomes" id="UP000037035">
    <property type="component" value="Unassembled WGS sequence"/>
</dbReference>
<evidence type="ECO:0000256" key="1">
    <source>
        <dbReference type="SAM" id="SignalP"/>
    </source>
</evidence>
<name>A0A0L6U894_9BASI</name>
<organism evidence="2 3">
    <name type="scientific">Puccinia sorghi</name>
    <dbReference type="NCBI Taxonomy" id="27349"/>
    <lineage>
        <taxon>Eukaryota</taxon>
        <taxon>Fungi</taxon>
        <taxon>Dikarya</taxon>
        <taxon>Basidiomycota</taxon>
        <taxon>Pucciniomycotina</taxon>
        <taxon>Pucciniomycetes</taxon>
        <taxon>Pucciniales</taxon>
        <taxon>Pucciniaceae</taxon>
        <taxon>Puccinia</taxon>
    </lineage>
</organism>
<gene>
    <name evidence="2" type="ORF">VP01_9085g1</name>
</gene>
<dbReference type="VEuPathDB" id="FungiDB:VP01_9085g1"/>
<sequence>MATQFTGLTVASFLLLQLSLKLCCLLQNHSPRRDARFLTRGFVYPSKNTVGRHTNTPAF</sequence>
<evidence type="ECO:0000313" key="3">
    <source>
        <dbReference type="Proteomes" id="UP000037035"/>
    </source>
</evidence>
<reference evidence="2 3" key="1">
    <citation type="submission" date="2015-08" db="EMBL/GenBank/DDBJ databases">
        <title>Next Generation Sequencing and Analysis of the Genome of Puccinia sorghi L Schw, the Causal Agent of Maize Common Rust.</title>
        <authorList>
            <person name="Rochi L."/>
            <person name="Burguener G."/>
            <person name="Darino M."/>
            <person name="Turjanski A."/>
            <person name="Kreff E."/>
            <person name="Dieguez M.J."/>
            <person name="Sacco F."/>
        </authorList>
    </citation>
    <scope>NUCLEOTIDE SEQUENCE [LARGE SCALE GENOMIC DNA]</scope>
    <source>
        <strain evidence="2 3">RO10H11247</strain>
    </source>
</reference>
<feature type="signal peptide" evidence="1">
    <location>
        <begin position="1"/>
        <end position="23"/>
    </location>
</feature>
<proteinExistence type="predicted"/>